<reference evidence="6" key="2">
    <citation type="submission" date="2021-09" db="EMBL/GenBank/DDBJ databases">
        <authorList>
            <person name="Jia N."/>
            <person name="Wang J."/>
            <person name="Shi W."/>
            <person name="Du L."/>
            <person name="Sun Y."/>
            <person name="Zhan W."/>
            <person name="Jiang J."/>
            <person name="Wang Q."/>
            <person name="Zhang B."/>
            <person name="Ji P."/>
            <person name="Sakyi L.B."/>
            <person name="Cui X."/>
            <person name="Yuan T."/>
            <person name="Jiang B."/>
            <person name="Yang W."/>
            <person name="Lam T.T.-Y."/>
            <person name="Chang Q."/>
            <person name="Ding S."/>
            <person name="Wang X."/>
            <person name="Zhu J."/>
            <person name="Ruan X."/>
            <person name="Zhao L."/>
            <person name="Wei J."/>
            <person name="Que T."/>
            <person name="Du C."/>
            <person name="Cheng J."/>
            <person name="Dai P."/>
            <person name="Han X."/>
            <person name="Huang E."/>
            <person name="Gao Y."/>
            <person name="Liu J."/>
            <person name="Shao H."/>
            <person name="Ye R."/>
            <person name="Li L."/>
            <person name="Wei W."/>
            <person name="Wang X."/>
            <person name="Wang C."/>
            <person name="Huo Q."/>
            <person name="Li W."/>
            <person name="Guo W."/>
            <person name="Chen H."/>
            <person name="Chen S."/>
            <person name="Zhou L."/>
            <person name="Zhou L."/>
            <person name="Ni X."/>
            <person name="Tian J."/>
            <person name="Zhou Y."/>
            <person name="Sheng Y."/>
            <person name="Liu T."/>
            <person name="Pan Y."/>
            <person name="Xia L."/>
            <person name="Li J."/>
            <person name="Zhao F."/>
            <person name="Cao W."/>
        </authorList>
    </citation>
    <scope>NUCLEOTIDE SEQUENCE</scope>
    <source>
        <strain evidence="6">Rsan-2018</strain>
        <tissue evidence="6">Larvae</tissue>
    </source>
</reference>
<evidence type="ECO:0000313" key="7">
    <source>
        <dbReference type="Proteomes" id="UP000821837"/>
    </source>
</evidence>
<dbReference type="GO" id="GO:0035556">
    <property type="term" value="P:intracellular signal transduction"/>
    <property type="evidence" value="ECO:0007669"/>
    <property type="project" value="TreeGrafter"/>
</dbReference>
<dbReference type="Proteomes" id="UP000821837">
    <property type="component" value="Unassembled WGS sequence"/>
</dbReference>
<reference evidence="6" key="1">
    <citation type="journal article" date="2020" name="Cell">
        <title>Large-Scale Comparative Analyses of Tick Genomes Elucidate Their Genetic Diversity and Vector Capacities.</title>
        <authorList>
            <consortium name="Tick Genome and Microbiome Consortium (TIGMIC)"/>
            <person name="Jia N."/>
            <person name="Wang J."/>
            <person name="Shi W."/>
            <person name="Du L."/>
            <person name="Sun Y."/>
            <person name="Zhan W."/>
            <person name="Jiang J.F."/>
            <person name="Wang Q."/>
            <person name="Zhang B."/>
            <person name="Ji P."/>
            <person name="Bell-Sakyi L."/>
            <person name="Cui X.M."/>
            <person name="Yuan T.T."/>
            <person name="Jiang B.G."/>
            <person name="Yang W.F."/>
            <person name="Lam T.T."/>
            <person name="Chang Q.C."/>
            <person name="Ding S.J."/>
            <person name="Wang X.J."/>
            <person name="Zhu J.G."/>
            <person name="Ruan X.D."/>
            <person name="Zhao L."/>
            <person name="Wei J.T."/>
            <person name="Ye R.Z."/>
            <person name="Que T.C."/>
            <person name="Du C.H."/>
            <person name="Zhou Y.H."/>
            <person name="Cheng J.X."/>
            <person name="Dai P.F."/>
            <person name="Guo W.B."/>
            <person name="Han X.H."/>
            <person name="Huang E.J."/>
            <person name="Li L.F."/>
            <person name="Wei W."/>
            <person name="Gao Y.C."/>
            <person name="Liu J.Z."/>
            <person name="Shao H.Z."/>
            <person name="Wang X."/>
            <person name="Wang C.C."/>
            <person name="Yang T.C."/>
            <person name="Huo Q.B."/>
            <person name="Li W."/>
            <person name="Chen H.Y."/>
            <person name="Chen S.E."/>
            <person name="Zhou L.G."/>
            <person name="Ni X.B."/>
            <person name="Tian J.H."/>
            <person name="Sheng Y."/>
            <person name="Liu T."/>
            <person name="Pan Y.S."/>
            <person name="Xia L.Y."/>
            <person name="Li J."/>
            <person name="Zhao F."/>
            <person name="Cao W.C."/>
        </authorList>
    </citation>
    <scope>NUCLEOTIDE SEQUENCE</scope>
    <source>
        <strain evidence="6">Rsan-2018</strain>
    </source>
</reference>
<dbReference type="SUPFAM" id="SSF55550">
    <property type="entry name" value="SH2 domain"/>
    <property type="match status" value="1"/>
</dbReference>
<evidence type="ECO:0000256" key="4">
    <source>
        <dbReference type="PROSITE-ProRule" id="PRU00191"/>
    </source>
</evidence>
<organism evidence="6 7">
    <name type="scientific">Rhipicephalus sanguineus</name>
    <name type="common">Brown dog tick</name>
    <name type="synonym">Ixodes sanguineus</name>
    <dbReference type="NCBI Taxonomy" id="34632"/>
    <lineage>
        <taxon>Eukaryota</taxon>
        <taxon>Metazoa</taxon>
        <taxon>Ecdysozoa</taxon>
        <taxon>Arthropoda</taxon>
        <taxon>Chelicerata</taxon>
        <taxon>Arachnida</taxon>
        <taxon>Acari</taxon>
        <taxon>Parasitiformes</taxon>
        <taxon>Ixodida</taxon>
        <taxon>Ixodoidea</taxon>
        <taxon>Ixodidae</taxon>
        <taxon>Rhipicephalinae</taxon>
        <taxon>Rhipicephalus</taxon>
        <taxon>Rhipicephalus</taxon>
    </lineage>
</organism>
<keyword evidence="3" id="KW-0904">Protein phosphatase</keyword>
<evidence type="ECO:0000256" key="1">
    <source>
        <dbReference type="ARBA" id="ARBA00013064"/>
    </source>
</evidence>
<name>A0A9D4PUG5_RHISA</name>
<evidence type="ECO:0000259" key="5">
    <source>
        <dbReference type="PROSITE" id="PS50001"/>
    </source>
</evidence>
<dbReference type="AlphaFoldDB" id="A0A9D4PUG5"/>
<keyword evidence="2" id="KW-0378">Hydrolase</keyword>
<sequence>MVVCSHGRWFHPNLSGLEAEQILLDQGCDGSFLARPSKSKKGDFTLSVRLRAKGRLKPSESTPRQSEEIHLYWRSPGFDCRPPFRRERASA</sequence>
<dbReference type="GO" id="GO:0005737">
    <property type="term" value="C:cytoplasm"/>
    <property type="evidence" value="ECO:0007669"/>
    <property type="project" value="TreeGrafter"/>
</dbReference>
<proteinExistence type="predicted"/>
<dbReference type="InterPro" id="IPR000980">
    <property type="entry name" value="SH2"/>
</dbReference>
<dbReference type="EMBL" id="JABSTV010001250">
    <property type="protein sequence ID" value="KAH7956004.1"/>
    <property type="molecule type" value="Genomic_DNA"/>
</dbReference>
<dbReference type="InterPro" id="IPR036860">
    <property type="entry name" value="SH2_dom_sf"/>
</dbReference>
<dbReference type="Pfam" id="PF00017">
    <property type="entry name" value="SH2"/>
    <property type="match status" value="1"/>
</dbReference>
<dbReference type="GO" id="GO:0000278">
    <property type="term" value="P:mitotic cell cycle"/>
    <property type="evidence" value="ECO:0007669"/>
    <property type="project" value="TreeGrafter"/>
</dbReference>
<gene>
    <name evidence="6" type="ORF">HPB52_005517</name>
</gene>
<comment type="caution">
    <text evidence="6">The sequence shown here is derived from an EMBL/GenBank/DDBJ whole genome shotgun (WGS) entry which is preliminary data.</text>
</comment>
<dbReference type="InterPro" id="IPR052123">
    <property type="entry name" value="Non-rcpt_Tyr_Phosphatase"/>
</dbReference>
<dbReference type="Gene3D" id="3.30.505.10">
    <property type="entry name" value="SH2 domain"/>
    <property type="match status" value="1"/>
</dbReference>
<dbReference type="GO" id="GO:0004726">
    <property type="term" value="F:non-membrane spanning protein tyrosine phosphatase activity"/>
    <property type="evidence" value="ECO:0007669"/>
    <property type="project" value="TreeGrafter"/>
</dbReference>
<keyword evidence="4" id="KW-0727">SH2 domain</keyword>
<dbReference type="GO" id="GO:0030154">
    <property type="term" value="P:cell differentiation"/>
    <property type="evidence" value="ECO:0007669"/>
    <property type="project" value="TreeGrafter"/>
</dbReference>
<accession>A0A9D4PUG5</accession>
<dbReference type="GO" id="GO:0001784">
    <property type="term" value="F:phosphotyrosine residue binding"/>
    <property type="evidence" value="ECO:0007669"/>
    <property type="project" value="TreeGrafter"/>
</dbReference>
<dbReference type="PANTHER" id="PTHR46257">
    <property type="entry name" value="TYROSINE-PROTEIN PHOSPHATASE CORKSCREW"/>
    <property type="match status" value="1"/>
</dbReference>
<dbReference type="PANTHER" id="PTHR46257:SF3">
    <property type="entry name" value="TYROSINE-PROTEIN PHOSPHATASE CORKSCREW"/>
    <property type="match status" value="1"/>
</dbReference>
<keyword evidence="7" id="KW-1185">Reference proteome</keyword>
<dbReference type="PROSITE" id="PS50001">
    <property type="entry name" value="SH2"/>
    <property type="match status" value="1"/>
</dbReference>
<evidence type="ECO:0000256" key="2">
    <source>
        <dbReference type="ARBA" id="ARBA00022801"/>
    </source>
</evidence>
<evidence type="ECO:0000313" key="6">
    <source>
        <dbReference type="EMBL" id="KAH7956004.1"/>
    </source>
</evidence>
<dbReference type="VEuPathDB" id="VectorBase:RSAN_036611"/>
<evidence type="ECO:0000256" key="3">
    <source>
        <dbReference type="ARBA" id="ARBA00022912"/>
    </source>
</evidence>
<dbReference type="PRINTS" id="PR00401">
    <property type="entry name" value="SH2DOMAIN"/>
</dbReference>
<protein>
    <recommendedName>
        <fullName evidence="1">protein-tyrosine-phosphatase</fullName>
        <ecNumber evidence="1">3.1.3.48</ecNumber>
    </recommendedName>
</protein>
<dbReference type="EC" id="3.1.3.48" evidence="1"/>
<feature type="domain" description="SH2" evidence="5">
    <location>
        <begin position="9"/>
        <end position="57"/>
    </location>
</feature>